<accession>A0A934TM43</accession>
<dbReference type="CDD" id="cd06171">
    <property type="entry name" value="Sigma70_r4"/>
    <property type="match status" value="1"/>
</dbReference>
<evidence type="ECO:0000256" key="5">
    <source>
        <dbReference type="ARBA" id="ARBA00023163"/>
    </source>
</evidence>
<evidence type="ECO:0000256" key="3">
    <source>
        <dbReference type="ARBA" id="ARBA00023082"/>
    </source>
</evidence>
<keyword evidence="8" id="KW-1185">Reference proteome</keyword>
<dbReference type="PANTHER" id="PTHR30376">
    <property type="entry name" value="SIGMA FACTOR RPOH HEAT SHOCK RELATED"/>
    <property type="match status" value="1"/>
</dbReference>
<sequence length="285" mass="32050">MSVTQDPTRRYIRATMASELLDADTEHALALAWRDRRDEAALHRLIQAYSRLAVSMAARFRRHGLPYEDLVQQANLGLMRAAEKFDPDNGARFSTYARWWIKASMQDYVMRNISVVRTATNAAQKKLFFNLRRVQAALERAEATGRSPAELAPEIARTLDVPLAEVELMLGRMAGPDLSLNTPQGEGEDGREWMEMIEDDGPAAEDVVLGRLEAGRRRAALTDALMALPLRERRIVVERHLAEAPRTLTELGAQLGISKERVRQLEERALARMRARVADRAPALA</sequence>
<reference evidence="7" key="1">
    <citation type="submission" date="2017-05" db="EMBL/GenBank/DDBJ databases">
        <authorList>
            <person name="Imhoff J.F."/>
            <person name="Rahn T."/>
            <person name="Kuenzel S."/>
            <person name="Neulinger S.C."/>
        </authorList>
    </citation>
    <scope>NUCLEOTIDE SEQUENCE</scope>
    <source>
        <strain evidence="7">LMG 28126</strain>
    </source>
</reference>
<dbReference type="InterPro" id="IPR007627">
    <property type="entry name" value="RNA_pol_sigma70_r2"/>
</dbReference>
<evidence type="ECO:0000313" key="8">
    <source>
        <dbReference type="Proteomes" id="UP000706333"/>
    </source>
</evidence>
<keyword evidence="2" id="KW-0805">Transcription regulation</keyword>
<dbReference type="NCBIfam" id="NF005693">
    <property type="entry name" value="PRK07500.1"/>
    <property type="match status" value="1"/>
</dbReference>
<dbReference type="InterPro" id="IPR007630">
    <property type="entry name" value="RNA_pol_sigma70_r4"/>
</dbReference>
<dbReference type="PROSITE" id="PS00716">
    <property type="entry name" value="SIGMA70_2"/>
    <property type="match status" value="1"/>
</dbReference>
<feature type="domain" description="RNA polymerase sigma-70" evidence="6">
    <location>
        <begin position="247"/>
        <end position="273"/>
    </location>
</feature>
<dbReference type="NCBIfam" id="TIGR02937">
    <property type="entry name" value="sigma70-ECF"/>
    <property type="match status" value="1"/>
</dbReference>
<dbReference type="RefSeq" id="WP_201157792.1">
    <property type="nucleotide sequence ID" value="NZ_NHSD01000285.1"/>
</dbReference>
<dbReference type="GO" id="GO:0006352">
    <property type="term" value="P:DNA-templated transcription initiation"/>
    <property type="evidence" value="ECO:0007669"/>
    <property type="project" value="InterPro"/>
</dbReference>
<dbReference type="InterPro" id="IPR013325">
    <property type="entry name" value="RNA_pol_sigma_r2"/>
</dbReference>
<dbReference type="InterPro" id="IPR014284">
    <property type="entry name" value="RNA_pol_sigma-70_dom"/>
</dbReference>
<dbReference type="PRINTS" id="PR00046">
    <property type="entry name" value="SIGMA70FCT"/>
</dbReference>
<evidence type="ECO:0000313" key="7">
    <source>
        <dbReference type="EMBL" id="MBK5928041.1"/>
    </source>
</evidence>
<dbReference type="PIRSF" id="PIRSF000770">
    <property type="entry name" value="RNA_pol_sigma-SigE/K"/>
    <property type="match status" value="1"/>
</dbReference>
<keyword evidence="3" id="KW-0731">Sigma factor</keyword>
<comment type="caution">
    <text evidence="7">The sequence shown here is derived from an EMBL/GenBank/DDBJ whole genome shotgun (WGS) entry which is preliminary data.</text>
</comment>
<evidence type="ECO:0000256" key="4">
    <source>
        <dbReference type="ARBA" id="ARBA00023125"/>
    </source>
</evidence>
<dbReference type="InterPro" id="IPR050813">
    <property type="entry name" value="Sigma-70_Factor"/>
</dbReference>
<dbReference type="EMBL" id="NHSD01000285">
    <property type="protein sequence ID" value="MBK5928041.1"/>
    <property type="molecule type" value="Genomic_DNA"/>
</dbReference>
<organism evidence="7 8">
    <name type="scientific">Rhodobaculum claviforme</name>
    <dbReference type="NCBI Taxonomy" id="1549854"/>
    <lineage>
        <taxon>Bacteria</taxon>
        <taxon>Pseudomonadati</taxon>
        <taxon>Pseudomonadota</taxon>
        <taxon>Alphaproteobacteria</taxon>
        <taxon>Rhodobacterales</taxon>
        <taxon>Paracoccaceae</taxon>
        <taxon>Rhodobaculum</taxon>
    </lineage>
</organism>
<gene>
    <name evidence="7" type="ORF">CCR87_12005</name>
</gene>
<dbReference type="Pfam" id="PF04542">
    <property type="entry name" value="Sigma70_r2"/>
    <property type="match status" value="1"/>
</dbReference>
<name>A0A934TM43_9RHOB</name>
<evidence type="ECO:0000259" key="6">
    <source>
        <dbReference type="PROSITE" id="PS00716"/>
    </source>
</evidence>
<evidence type="ECO:0000256" key="2">
    <source>
        <dbReference type="ARBA" id="ARBA00023015"/>
    </source>
</evidence>
<reference evidence="7" key="2">
    <citation type="journal article" date="2020" name="Microorganisms">
        <title>Osmotic Adaptation and Compatible Solute Biosynthesis of Phototrophic Bacteria as Revealed from Genome Analyses.</title>
        <authorList>
            <person name="Imhoff J.F."/>
            <person name="Rahn T."/>
            <person name="Kunzel S."/>
            <person name="Keller A."/>
            <person name="Neulinger S.C."/>
        </authorList>
    </citation>
    <scope>NUCLEOTIDE SEQUENCE</scope>
    <source>
        <strain evidence="7">LMG 28126</strain>
    </source>
</reference>
<evidence type="ECO:0000256" key="1">
    <source>
        <dbReference type="ARBA" id="ARBA00007788"/>
    </source>
</evidence>
<dbReference type="GO" id="GO:0016987">
    <property type="term" value="F:sigma factor activity"/>
    <property type="evidence" value="ECO:0007669"/>
    <property type="project" value="UniProtKB-KW"/>
</dbReference>
<protein>
    <submittedName>
        <fullName evidence="7">RNA polymerase factor sigma-32</fullName>
    </submittedName>
</protein>
<dbReference type="PANTHER" id="PTHR30376:SF3">
    <property type="entry name" value="RNA POLYMERASE SIGMA FACTOR RPOH"/>
    <property type="match status" value="1"/>
</dbReference>
<keyword evidence="4" id="KW-0238">DNA-binding</keyword>
<dbReference type="Gene3D" id="1.20.140.160">
    <property type="match status" value="1"/>
</dbReference>
<dbReference type="SUPFAM" id="SSF88659">
    <property type="entry name" value="Sigma3 and sigma4 domains of RNA polymerase sigma factors"/>
    <property type="match status" value="1"/>
</dbReference>
<dbReference type="SUPFAM" id="SSF88946">
    <property type="entry name" value="Sigma2 domain of RNA polymerase sigma factors"/>
    <property type="match status" value="1"/>
</dbReference>
<dbReference type="Proteomes" id="UP000706333">
    <property type="component" value="Unassembled WGS sequence"/>
</dbReference>
<keyword evidence="5" id="KW-0804">Transcription</keyword>
<dbReference type="InterPro" id="IPR013324">
    <property type="entry name" value="RNA_pol_sigma_r3/r4-like"/>
</dbReference>
<dbReference type="Pfam" id="PF04545">
    <property type="entry name" value="Sigma70_r4"/>
    <property type="match status" value="1"/>
</dbReference>
<dbReference type="GO" id="GO:0003677">
    <property type="term" value="F:DNA binding"/>
    <property type="evidence" value="ECO:0007669"/>
    <property type="project" value="UniProtKB-KW"/>
</dbReference>
<dbReference type="InterPro" id="IPR000943">
    <property type="entry name" value="RNA_pol_sigma70"/>
</dbReference>
<dbReference type="AlphaFoldDB" id="A0A934TM43"/>
<dbReference type="NCBIfam" id="NF005143">
    <property type="entry name" value="PRK06596.1"/>
    <property type="match status" value="1"/>
</dbReference>
<proteinExistence type="inferred from homology"/>
<comment type="similarity">
    <text evidence="1">Belongs to the sigma-70 factor family.</text>
</comment>
<dbReference type="Gene3D" id="1.20.120.1810">
    <property type="match status" value="1"/>
</dbReference>